<dbReference type="Gene3D" id="2.40.128.20">
    <property type="match status" value="1"/>
</dbReference>
<sequence>MDNKTWHVLFVLVVLKSTLFYSSGLDCKKNEAPHICTRRRIQEARCPGVMPTVCHARVGVCRCVAGTFRNSDGECDDLSKCNTEERSRQRQLQQQNNHTYYHALQVIESADDLHLLMIFMNAPQKQMCKCMKSAFLQCMEPGAERTMDCYLEMELPNKPTVLIKSSVSLEFALTKGDKETHMQLTPVRQAQLPFQLQASYKVLSAQPTCLVLKIGEEEDGKQRCMLWGLVNDEIKDEQDCFDAMKYLCVKNNFDVWQQNERCLEHDKLAEAARKKTTKRRHKTTCSFVIQ</sequence>
<dbReference type="AlphaFoldDB" id="A0A023G270"/>
<accession>A0A023G270</accession>
<organism evidence="2">
    <name type="scientific">Amblyomma triste</name>
    <name type="common">Neotropical tick</name>
    <dbReference type="NCBI Taxonomy" id="251400"/>
    <lineage>
        <taxon>Eukaryota</taxon>
        <taxon>Metazoa</taxon>
        <taxon>Ecdysozoa</taxon>
        <taxon>Arthropoda</taxon>
        <taxon>Chelicerata</taxon>
        <taxon>Arachnida</taxon>
        <taxon>Acari</taxon>
        <taxon>Parasitiformes</taxon>
        <taxon>Ixodida</taxon>
        <taxon>Ixodoidea</taxon>
        <taxon>Ixodidae</taxon>
        <taxon>Amblyomminae</taxon>
        <taxon>Amblyomma</taxon>
    </lineage>
</organism>
<feature type="signal peptide" evidence="1">
    <location>
        <begin position="1"/>
        <end position="24"/>
    </location>
</feature>
<feature type="chain" id="PRO_5001518014" evidence="1">
    <location>
        <begin position="25"/>
        <end position="290"/>
    </location>
</feature>
<dbReference type="InterPro" id="IPR012674">
    <property type="entry name" value="Calycin"/>
</dbReference>
<evidence type="ECO:0000256" key="1">
    <source>
        <dbReference type="SAM" id="SignalP"/>
    </source>
</evidence>
<dbReference type="EMBL" id="GBBM01007122">
    <property type="protein sequence ID" value="JAC28296.1"/>
    <property type="molecule type" value="mRNA"/>
</dbReference>
<evidence type="ECO:0000313" key="2">
    <source>
        <dbReference type="EMBL" id="JAC28296.1"/>
    </source>
</evidence>
<name>A0A023G270_AMBTT</name>
<proteinExistence type="evidence at transcript level"/>
<keyword evidence="1" id="KW-0732">Signal</keyword>
<protein>
    <submittedName>
        <fullName evidence="2">Putative secreted protein</fullName>
    </submittedName>
</protein>
<reference evidence="2" key="1">
    <citation type="submission" date="2014-03" db="EMBL/GenBank/DDBJ databases">
        <title>The sialotranscriptome of Amblyomma triste, Amblyomma parvum and Amblyomma cajennense ticks, uncovered by 454-based RNA-seq.</title>
        <authorList>
            <person name="Garcia G.R."/>
            <person name="Gardinassi L.G."/>
            <person name="Ribeiro J.M."/>
            <person name="Anatriello E."/>
            <person name="Ferreira B.R."/>
            <person name="Moreira H.N."/>
            <person name="Mafra C."/>
            <person name="Olegario M.M."/>
            <person name="Szabo P.J."/>
            <person name="Miranda-Santos I.K."/>
            <person name="Maruyama S.R."/>
        </authorList>
    </citation>
    <scope>NUCLEOTIDE SEQUENCE</scope>
    <source>
        <strain evidence="2">Mato Grasso do Sul</strain>
        <tissue evidence="2">Salivary glands</tissue>
    </source>
</reference>